<evidence type="ECO:0000256" key="6">
    <source>
        <dbReference type="ARBA" id="ARBA00022786"/>
    </source>
</evidence>
<keyword evidence="3" id="KW-0597">Phosphoprotein</keyword>
<evidence type="ECO:0000256" key="8">
    <source>
        <dbReference type="ARBA" id="ARBA00022833"/>
    </source>
</evidence>
<evidence type="ECO:0000256" key="5">
    <source>
        <dbReference type="ARBA" id="ARBA00022723"/>
    </source>
</evidence>
<dbReference type="InterPro" id="IPR037518">
    <property type="entry name" value="MPN"/>
</dbReference>
<name>A0A8J4NBC1_EUDSL</name>
<feature type="non-terminal residue" evidence="15">
    <location>
        <position position="1"/>
    </location>
</feature>
<dbReference type="InterPro" id="IPR000555">
    <property type="entry name" value="JAMM/MPN+_dom"/>
</dbReference>
<dbReference type="InterPro" id="IPR015063">
    <property type="entry name" value="USP8_dimer"/>
</dbReference>
<keyword evidence="9" id="KW-0007">Acetylation</keyword>
<dbReference type="AlphaFoldDB" id="A0A8J4NBC1"/>
<comment type="caution">
    <text evidence="15">The sequence shown here is derived from an EMBL/GenBank/DDBJ whole genome shotgun (WGS) entry which is preliminary data.</text>
</comment>
<feature type="non-terminal residue" evidence="15">
    <location>
        <position position="452"/>
    </location>
</feature>
<evidence type="ECO:0000313" key="16">
    <source>
        <dbReference type="Proteomes" id="UP000725257"/>
    </source>
</evidence>
<evidence type="ECO:0000256" key="10">
    <source>
        <dbReference type="ARBA" id="ARBA00023049"/>
    </source>
</evidence>
<dbReference type="GO" id="GO:0070536">
    <property type="term" value="P:protein K63-linked deubiquitination"/>
    <property type="evidence" value="ECO:0007669"/>
    <property type="project" value="InterPro"/>
</dbReference>
<evidence type="ECO:0000256" key="9">
    <source>
        <dbReference type="ARBA" id="ARBA00022990"/>
    </source>
</evidence>
<feature type="domain" description="MPN" evidence="14">
    <location>
        <begin position="285"/>
        <end position="413"/>
    </location>
</feature>
<comment type="similarity">
    <text evidence="2">Belongs to the peptidase M67C family.</text>
</comment>
<evidence type="ECO:0000259" key="14">
    <source>
        <dbReference type="PROSITE" id="PS50249"/>
    </source>
</evidence>
<dbReference type="SUPFAM" id="SSF102712">
    <property type="entry name" value="JAB1/MPN domain"/>
    <property type="match status" value="1"/>
</dbReference>
<reference evidence="15 16" key="1">
    <citation type="journal article" date="2019" name="Gigascience">
        <title>High-coverage genomes to elucidate the evolution of penguins.</title>
        <authorList>
            <person name="Pan H."/>
            <person name="Cole T.L."/>
            <person name="Bi X."/>
            <person name="Fang M."/>
            <person name="Zhou C."/>
            <person name="Yang Z."/>
            <person name="Ksepka D.T."/>
            <person name="Hart T."/>
            <person name="Bouzat J.L."/>
            <person name="Argilla L.S."/>
            <person name="Bertelsen M.F."/>
            <person name="Boersma P.D."/>
            <person name="Bost C.A."/>
            <person name="Cherel Y."/>
            <person name="Dann P."/>
            <person name="Fiddaman S.R."/>
            <person name="Howard P."/>
            <person name="Labuschagne K."/>
            <person name="Mattern T."/>
            <person name="Miller G."/>
            <person name="Parker P."/>
            <person name="Phillips R.A."/>
            <person name="Quillfeldt P."/>
            <person name="Ryan P.G."/>
            <person name="Taylor H."/>
            <person name="Thompson D.R."/>
            <person name="Young M.J."/>
            <person name="Ellegaard M.R."/>
            <person name="Gilbert M.T.P."/>
            <person name="Sinding M.S."/>
            <person name="Pacheco G."/>
            <person name="Shepherd L.D."/>
            <person name="Tennyson A.J.D."/>
            <person name="Grosser S."/>
            <person name="Kay E."/>
            <person name="Nupen L.J."/>
            <person name="Ellenberg U."/>
            <person name="Houston D.M."/>
            <person name="Reeve A.H."/>
            <person name="Johnson K."/>
            <person name="Masello J.F."/>
            <person name="Stracke T."/>
            <person name="McKinlay B."/>
            <person name="Borboroglu P.G."/>
            <person name="Zhang D.X."/>
            <person name="Zhang G."/>
        </authorList>
    </citation>
    <scope>NUCLEOTIDE SEQUENCE [LARGE SCALE GENOMIC DNA]</scope>
    <source>
        <strain evidence="15">Ant 5</strain>
    </source>
</reference>
<dbReference type="PROSITE" id="PS50249">
    <property type="entry name" value="MPN"/>
    <property type="match status" value="1"/>
</dbReference>
<evidence type="ECO:0000256" key="11">
    <source>
        <dbReference type="ARBA" id="ARBA00058830"/>
    </source>
</evidence>
<sequence>METLEEKSNLLGLQTENMEQPFTVSSLKKLVAIPDHTDISVTPEERVRALSKLGSNITINEDITPRRYFRSGVEMERMASVYMEEGNLENAFVFYNKFITLFVEKLPSHRDYHQCAVPEKQDIFKKLKEVAFPRTDELKRDLLKKYNLEYQEYMQNKNKCKTEFLKKLEHQKLIEAEKKRIAHMRQQQLESEQFQFFEDQLKKQELARDQKIKESVVMSEQVDGSMLSCISVPENSSLSTALLEKKEWSGTSGCAGHSPPVNRVLKPAATLSAVQTQLAEALRGVVLPRDLCHKFLLLAEANTVRGIETCGILCGKLTHNEFTITHVIVPKQSAGPDYCDMENVEELFGIQDQYDLLTLGWIHTHPTQTAFLSSVDLHTHCSYQLMLPEAIAIVCSPKHNDTGIFRLTNAGMLEVSACKKKGFHPHTKEPRLFNPCTHVVGKDIKIIVLDLR</sequence>
<comment type="cofactor">
    <cofactor evidence="1">
        <name>Zn(2+)</name>
        <dbReference type="ChEBI" id="CHEBI:29105"/>
    </cofactor>
</comment>
<dbReference type="SUPFAM" id="SSF140856">
    <property type="entry name" value="USP8 N-terminal domain-like"/>
    <property type="match status" value="1"/>
</dbReference>
<dbReference type="GO" id="GO:0006508">
    <property type="term" value="P:proteolysis"/>
    <property type="evidence" value="ECO:0007669"/>
    <property type="project" value="UniProtKB-KW"/>
</dbReference>
<dbReference type="GO" id="GO:0061578">
    <property type="term" value="F:K63-linked deubiquitinase activity"/>
    <property type="evidence" value="ECO:0007669"/>
    <property type="project" value="InterPro"/>
</dbReference>
<dbReference type="PANTHER" id="PTHR12947:SF7">
    <property type="entry name" value="AMSH-LIKE PROTEASE"/>
    <property type="match status" value="1"/>
</dbReference>
<dbReference type="EMBL" id="VULE01001391">
    <property type="protein sequence ID" value="KAF1524574.1"/>
    <property type="molecule type" value="Genomic_DNA"/>
</dbReference>
<keyword evidence="7" id="KW-0378">Hydrolase</keyword>
<dbReference type="GO" id="GO:0046872">
    <property type="term" value="F:metal ion binding"/>
    <property type="evidence" value="ECO:0007669"/>
    <property type="project" value="UniProtKB-KW"/>
</dbReference>
<dbReference type="Proteomes" id="UP000725257">
    <property type="component" value="Unassembled WGS sequence"/>
</dbReference>
<dbReference type="GO" id="GO:0016020">
    <property type="term" value="C:membrane"/>
    <property type="evidence" value="ECO:0007669"/>
    <property type="project" value="TreeGrafter"/>
</dbReference>
<evidence type="ECO:0000256" key="13">
    <source>
        <dbReference type="ARBA" id="ARBA00079042"/>
    </source>
</evidence>
<dbReference type="FunFam" id="3.40.140.10:FF:000010">
    <property type="entry name" value="AMSH-like protease isoform X1"/>
    <property type="match status" value="1"/>
</dbReference>
<keyword evidence="8" id="KW-0862">Zinc</keyword>
<evidence type="ECO:0000256" key="1">
    <source>
        <dbReference type="ARBA" id="ARBA00001947"/>
    </source>
</evidence>
<keyword evidence="10" id="KW-0482">Metalloprotease</keyword>
<accession>A0A8J4NBC1</accession>
<dbReference type="InterPro" id="IPR044098">
    <property type="entry name" value="STAMBP/STALP-like_MPN"/>
</dbReference>
<evidence type="ECO:0000256" key="7">
    <source>
        <dbReference type="ARBA" id="ARBA00022801"/>
    </source>
</evidence>
<keyword evidence="16" id="KW-1185">Reference proteome</keyword>
<dbReference type="Gene3D" id="1.20.58.80">
    <property type="entry name" value="Phosphotransferase system, lactose/cellobiose-type IIA subunit"/>
    <property type="match status" value="1"/>
</dbReference>
<dbReference type="GO" id="GO:0140492">
    <property type="term" value="F:metal-dependent deubiquitinase activity"/>
    <property type="evidence" value="ECO:0007669"/>
    <property type="project" value="InterPro"/>
</dbReference>
<protein>
    <recommendedName>
        <fullName evidence="12">AMSH-like protease</fullName>
    </recommendedName>
    <alternativeName>
        <fullName evidence="13">STAM-binding protein-like 1</fullName>
    </alternativeName>
</protein>
<keyword evidence="5" id="KW-0479">Metal-binding</keyword>
<proteinExistence type="inferred from homology"/>
<organism evidence="15 16">
    <name type="scientific">Eudyptes sclateri</name>
    <name type="common">Erect-crested penguin</name>
    <dbReference type="NCBI Taxonomy" id="92688"/>
    <lineage>
        <taxon>Eukaryota</taxon>
        <taxon>Metazoa</taxon>
        <taxon>Chordata</taxon>
        <taxon>Craniata</taxon>
        <taxon>Vertebrata</taxon>
        <taxon>Euteleostomi</taxon>
        <taxon>Archelosauria</taxon>
        <taxon>Archosauria</taxon>
        <taxon>Dinosauria</taxon>
        <taxon>Saurischia</taxon>
        <taxon>Theropoda</taxon>
        <taxon>Coelurosauria</taxon>
        <taxon>Aves</taxon>
        <taxon>Neognathae</taxon>
        <taxon>Neoaves</taxon>
        <taxon>Aequornithes</taxon>
        <taxon>Sphenisciformes</taxon>
        <taxon>Spheniscidae</taxon>
        <taxon>Eudyptes</taxon>
    </lineage>
</organism>
<dbReference type="Pfam" id="PF01398">
    <property type="entry name" value="JAB"/>
    <property type="match status" value="1"/>
</dbReference>
<keyword evidence="6" id="KW-0833">Ubl conjugation pathway</keyword>
<dbReference type="CDD" id="cd08066">
    <property type="entry name" value="MPN_AMSH_like"/>
    <property type="match status" value="1"/>
</dbReference>
<dbReference type="FunFam" id="1.20.58.80:FF:000012">
    <property type="entry name" value="AMSH-like protease isoform X1"/>
    <property type="match status" value="1"/>
</dbReference>
<dbReference type="GO" id="GO:0005768">
    <property type="term" value="C:endosome"/>
    <property type="evidence" value="ECO:0007669"/>
    <property type="project" value="TreeGrafter"/>
</dbReference>
<evidence type="ECO:0000256" key="2">
    <source>
        <dbReference type="ARBA" id="ARBA00010981"/>
    </source>
</evidence>
<dbReference type="PANTHER" id="PTHR12947">
    <property type="entry name" value="AMSH-LIKE PROTEASE"/>
    <property type="match status" value="1"/>
</dbReference>
<evidence type="ECO:0000313" key="15">
    <source>
        <dbReference type="EMBL" id="KAF1524574.1"/>
    </source>
</evidence>
<dbReference type="SMART" id="SM00232">
    <property type="entry name" value="JAB_MPN"/>
    <property type="match status" value="1"/>
</dbReference>
<evidence type="ECO:0000256" key="3">
    <source>
        <dbReference type="ARBA" id="ARBA00022553"/>
    </source>
</evidence>
<keyword evidence="4 15" id="KW-0645">Protease</keyword>
<dbReference type="Gene3D" id="3.40.140.10">
    <property type="entry name" value="Cytidine Deaminase, domain 2"/>
    <property type="match status" value="1"/>
</dbReference>
<evidence type="ECO:0000256" key="12">
    <source>
        <dbReference type="ARBA" id="ARBA00072611"/>
    </source>
</evidence>
<comment type="function">
    <text evidence="11">Zinc metalloprotease that specifically cleaves 'Lys-63'-linked polyubiquitin chains. Acts as a positive regulator of the TORC1 signaling pathway by mediating 'Lys-63'-linked deubiquitination of SESN2, thereby inhibiting SESN2-interaction with the GATOR2 complex. Does not cleave 'Lys-48'-linked polyubiquitin chains.</text>
</comment>
<gene>
    <name evidence="15" type="primary">STAMBPL1</name>
    <name evidence="15" type="ORF">FQV14_0003322</name>
</gene>
<evidence type="ECO:0000256" key="4">
    <source>
        <dbReference type="ARBA" id="ARBA00022670"/>
    </source>
</evidence>
<dbReference type="Pfam" id="PF08969">
    <property type="entry name" value="USP8_dimer"/>
    <property type="match status" value="1"/>
</dbReference>